<keyword evidence="11" id="KW-1185">Reference proteome</keyword>
<feature type="region of interest" description="Disordered" evidence="7">
    <location>
        <begin position="130"/>
        <end position="177"/>
    </location>
</feature>
<keyword evidence="4 8" id="KW-1133">Transmembrane helix</keyword>
<name>A0A0F0KTQ9_9MICO</name>
<evidence type="ECO:0000256" key="6">
    <source>
        <dbReference type="ARBA" id="ARBA00038076"/>
    </source>
</evidence>
<dbReference type="GO" id="GO:0022857">
    <property type="term" value="F:transmembrane transporter activity"/>
    <property type="evidence" value="ECO:0007669"/>
    <property type="project" value="TreeGrafter"/>
</dbReference>
<dbReference type="Pfam" id="PF02687">
    <property type="entry name" value="FtsX"/>
    <property type="match status" value="1"/>
</dbReference>
<feature type="transmembrane region" description="Helical" evidence="8">
    <location>
        <begin position="89"/>
        <end position="113"/>
    </location>
</feature>
<organism evidence="10 11">
    <name type="scientific">Microbacterium azadirachtae</name>
    <dbReference type="NCBI Taxonomy" id="582680"/>
    <lineage>
        <taxon>Bacteria</taxon>
        <taxon>Bacillati</taxon>
        <taxon>Actinomycetota</taxon>
        <taxon>Actinomycetes</taxon>
        <taxon>Micrococcales</taxon>
        <taxon>Microbacteriaceae</taxon>
        <taxon>Microbacterium</taxon>
    </lineage>
</organism>
<feature type="compositionally biased region" description="Low complexity" evidence="7">
    <location>
        <begin position="134"/>
        <end position="164"/>
    </location>
</feature>
<evidence type="ECO:0000256" key="8">
    <source>
        <dbReference type="SAM" id="Phobius"/>
    </source>
</evidence>
<dbReference type="GO" id="GO:0005886">
    <property type="term" value="C:plasma membrane"/>
    <property type="evidence" value="ECO:0007669"/>
    <property type="project" value="UniProtKB-SubCell"/>
</dbReference>
<keyword evidence="5 8" id="KW-0472">Membrane</keyword>
<reference evidence="10 11" key="1">
    <citation type="submission" date="2015-02" db="EMBL/GenBank/DDBJ databases">
        <title>Draft genome sequences of ten Microbacterium spp. with emphasis on heavy metal contaminated environments.</title>
        <authorList>
            <person name="Corretto E."/>
        </authorList>
    </citation>
    <scope>NUCLEOTIDE SEQUENCE [LARGE SCALE GENOMIC DNA]</scope>
    <source>
        <strain evidence="10 11">DSM 23848</strain>
    </source>
</reference>
<evidence type="ECO:0000259" key="9">
    <source>
        <dbReference type="Pfam" id="PF02687"/>
    </source>
</evidence>
<feature type="domain" description="ABC3 transporter permease C-terminal" evidence="9">
    <location>
        <begin position="95"/>
        <end position="133"/>
    </location>
</feature>
<proteinExistence type="inferred from homology"/>
<evidence type="ECO:0000256" key="3">
    <source>
        <dbReference type="ARBA" id="ARBA00022692"/>
    </source>
</evidence>
<evidence type="ECO:0000256" key="4">
    <source>
        <dbReference type="ARBA" id="ARBA00022989"/>
    </source>
</evidence>
<dbReference type="Proteomes" id="UP000033448">
    <property type="component" value="Unassembled WGS sequence"/>
</dbReference>
<evidence type="ECO:0000256" key="7">
    <source>
        <dbReference type="SAM" id="MobiDB-lite"/>
    </source>
</evidence>
<keyword evidence="3 8" id="KW-0812">Transmembrane</keyword>
<dbReference type="PANTHER" id="PTHR30572:SF4">
    <property type="entry name" value="ABC TRANSPORTER PERMEASE YTRF"/>
    <property type="match status" value="1"/>
</dbReference>
<dbReference type="RefSeq" id="WP_052674288.1">
    <property type="nucleotide sequence ID" value="NZ_JYIT01000074.1"/>
</dbReference>
<sequence length="177" mass="18331">MAVTADALASPTGSNIFVNDALSDALFDTQSTGLTAEHADRYASATAWFDPKATDDEIQTLKDRLADKGYTGTTIADHLGTITTVIDGIVLVLKAFAVIALLAATFSIVNTLYMSVQERTREIGLLKAMGMGSGSASRPRSSASSALPSARGSRSSPASISAAHSPRDCSPTHLGSP</sequence>
<comment type="caution">
    <text evidence="10">The sequence shown here is derived from an EMBL/GenBank/DDBJ whole genome shotgun (WGS) entry which is preliminary data.</text>
</comment>
<accession>A0A0F0KTQ9</accession>
<protein>
    <submittedName>
        <fullName evidence="10">FtsX-like permease family protein</fullName>
    </submittedName>
</protein>
<dbReference type="InterPro" id="IPR003838">
    <property type="entry name" value="ABC3_permease_C"/>
</dbReference>
<dbReference type="PATRIC" id="fig|582680.7.peg.1817"/>
<evidence type="ECO:0000256" key="5">
    <source>
        <dbReference type="ARBA" id="ARBA00023136"/>
    </source>
</evidence>
<dbReference type="PANTHER" id="PTHR30572">
    <property type="entry name" value="MEMBRANE COMPONENT OF TRANSPORTER-RELATED"/>
    <property type="match status" value="1"/>
</dbReference>
<comment type="similarity">
    <text evidence="6">Belongs to the ABC-4 integral membrane protein family.</text>
</comment>
<dbReference type="InterPro" id="IPR050250">
    <property type="entry name" value="Macrolide_Exporter_MacB"/>
</dbReference>
<evidence type="ECO:0000256" key="2">
    <source>
        <dbReference type="ARBA" id="ARBA00022475"/>
    </source>
</evidence>
<evidence type="ECO:0000313" key="11">
    <source>
        <dbReference type="Proteomes" id="UP000033448"/>
    </source>
</evidence>
<dbReference type="EMBL" id="JYIT01000074">
    <property type="protein sequence ID" value="KJL24282.1"/>
    <property type="molecule type" value="Genomic_DNA"/>
</dbReference>
<comment type="subcellular location">
    <subcellularLocation>
        <location evidence="1">Cell membrane</location>
        <topology evidence="1">Multi-pass membrane protein</topology>
    </subcellularLocation>
</comment>
<gene>
    <name evidence="10" type="ORF">RL72_01773</name>
</gene>
<evidence type="ECO:0000313" key="10">
    <source>
        <dbReference type="EMBL" id="KJL24282.1"/>
    </source>
</evidence>
<evidence type="ECO:0000256" key="1">
    <source>
        <dbReference type="ARBA" id="ARBA00004651"/>
    </source>
</evidence>
<keyword evidence="2" id="KW-1003">Cell membrane</keyword>
<dbReference type="AlphaFoldDB" id="A0A0F0KTQ9"/>